<protein>
    <submittedName>
        <fullName evidence="11">Glutamine synthetase</fullName>
    </submittedName>
</protein>
<comment type="function">
    <text evidence="2">Catalyzes the ATP-dependent biosynthesis of glutamine from glutamate and ammonia.</text>
</comment>
<dbReference type="InterPro" id="IPR008147">
    <property type="entry name" value="Gln_synt_N"/>
</dbReference>
<evidence type="ECO:0000256" key="9">
    <source>
        <dbReference type="RuleBase" id="RU000384"/>
    </source>
</evidence>
<dbReference type="Gene3D" id="3.30.590.10">
    <property type="entry name" value="Glutamine synthetase/guanido kinase, catalytic domain"/>
    <property type="match status" value="1"/>
</dbReference>
<reference evidence="11 12" key="1">
    <citation type="journal article" date="2019" name="Int. J. Syst. Evol. Microbiol.">
        <title>The Global Catalogue of Microorganisms (GCM) 10K type strain sequencing project: providing services to taxonomists for standard genome sequencing and annotation.</title>
        <authorList>
            <consortium name="The Broad Institute Genomics Platform"/>
            <consortium name="The Broad Institute Genome Sequencing Center for Infectious Disease"/>
            <person name="Wu L."/>
            <person name="Ma J."/>
        </authorList>
    </citation>
    <scope>NUCLEOTIDE SEQUENCE [LARGE SCALE GENOMIC DNA]</scope>
    <source>
        <strain evidence="11 12">JCM 15115</strain>
    </source>
</reference>
<dbReference type="InterPro" id="IPR027303">
    <property type="entry name" value="Gln_synth_gly_rich_site"/>
</dbReference>
<keyword evidence="12" id="KW-1185">Reference proteome</keyword>
<dbReference type="Proteomes" id="UP001424441">
    <property type="component" value="Unassembled WGS sequence"/>
</dbReference>
<dbReference type="InterPro" id="IPR008146">
    <property type="entry name" value="Gln_synth_cat_dom"/>
</dbReference>
<proteinExistence type="inferred from homology"/>
<dbReference type="SMART" id="SM01230">
    <property type="entry name" value="Gln-synt_C"/>
    <property type="match status" value="1"/>
</dbReference>
<evidence type="ECO:0000256" key="4">
    <source>
        <dbReference type="ARBA" id="ARBA00022741"/>
    </source>
</evidence>
<evidence type="ECO:0000313" key="12">
    <source>
        <dbReference type="Proteomes" id="UP001424441"/>
    </source>
</evidence>
<dbReference type="PROSITE" id="PS00181">
    <property type="entry name" value="GLNA_ATP"/>
    <property type="match status" value="1"/>
</dbReference>
<comment type="caution">
    <text evidence="11">The sequence shown here is derived from an EMBL/GenBank/DDBJ whole genome shotgun (WGS) entry which is preliminary data.</text>
</comment>
<keyword evidence="6" id="KW-0460">Magnesium</keyword>
<evidence type="ECO:0000256" key="3">
    <source>
        <dbReference type="ARBA" id="ARBA00022598"/>
    </source>
</evidence>
<dbReference type="PROSITE" id="PS51987">
    <property type="entry name" value="GS_CATALYTIC"/>
    <property type="match status" value="1"/>
</dbReference>
<keyword evidence="3" id="KW-0436">Ligase</keyword>
<evidence type="ECO:0000256" key="2">
    <source>
        <dbReference type="ARBA" id="ARBA00003117"/>
    </source>
</evidence>
<dbReference type="Gene3D" id="3.10.20.70">
    <property type="entry name" value="Glutamine synthetase, N-terminal domain"/>
    <property type="match status" value="1"/>
</dbReference>
<dbReference type="EMBL" id="BAAADE010000009">
    <property type="protein sequence ID" value="GAA0612417.1"/>
    <property type="molecule type" value="Genomic_DNA"/>
</dbReference>
<dbReference type="Pfam" id="PF00120">
    <property type="entry name" value="Gln-synt_C"/>
    <property type="match status" value="1"/>
</dbReference>
<sequence length="453" mass="50114">MGFSKDKLVKGGGMSKQFEPLAGIVTTDLAAITRGRFIQAYKFDDLKSRGVGWIPSNLSLTAFNRLASRNIWLSSGDLRLIPDEKARFTTSKTGTETTFDMIMGDLTEIDGSPWVACPRFFLKQAISALYQATGLKLKVAFEQEFYVFETGKAPAHSLSFSGLRQLDPFASQLVAALSDANIEPEVVLAELGFGQLEISISPDDPLYAADKAIAVREITRELVRNYGWECSFAPKPLADQAGNGVHIHFSLTDADGRSCSYDENGTAKMSAGMAAFCAGILAHLPAILALTAPSVSSYIRLKPYNWSSSYTWLAEQDREASLRVCPVLKLPGLNVREQLNVEYRACDATANPYLALAMLIYSGLDGITNKLKLPILTDKNPEEMSQSERDHHQLKRLPETLEKALDALKTDPIALGWLPEPLRETFFAVKEYEIERVAHLDQEDIAALYRKLY</sequence>
<evidence type="ECO:0000256" key="1">
    <source>
        <dbReference type="ARBA" id="ARBA00001946"/>
    </source>
</evidence>
<keyword evidence="4" id="KW-0547">Nucleotide-binding</keyword>
<name>A0ABN1GIS6_9HYPH</name>
<evidence type="ECO:0000259" key="10">
    <source>
        <dbReference type="PROSITE" id="PS51987"/>
    </source>
</evidence>
<gene>
    <name evidence="11" type="ORF">GCM10008943_29840</name>
</gene>
<evidence type="ECO:0000313" key="11">
    <source>
        <dbReference type="EMBL" id="GAA0612417.1"/>
    </source>
</evidence>
<accession>A0ABN1GIS6</accession>
<evidence type="ECO:0000256" key="5">
    <source>
        <dbReference type="ARBA" id="ARBA00022840"/>
    </source>
</evidence>
<comment type="cofactor">
    <cofactor evidence="1">
        <name>Mg(2+)</name>
        <dbReference type="ChEBI" id="CHEBI:18420"/>
    </cofactor>
</comment>
<dbReference type="SUPFAM" id="SSF55931">
    <property type="entry name" value="Glutamine synthetase/guanido kinase"/>
    <property type="match status" value="1"/>
</dbReference>
<dbReference type="InterPro" id="IPR014746">
    <property type="entry name" value="Gln_synth/guanido_kin_cat_dom"/>
</dbReference>
<evidence type="ECO:0000256" key="8">
    <source>
        <dbReference type="PROSITE-ProRule" id="PRU01331"/>
    </source>
</evidence>
<keyword evidence="7" id="KW-0535">Nitrogen fixation</keyword>
<evidence type="ECO:0000256" key="7">
    <source>
        <dbReference type="ARBA" id="ARBA00023231"/>
    </source>
</evidence>
<feature type="domain" description="GS catalytic" evidence="10">
    <location>
        <begin position="118"/>
        <end position="453"/>
    </location>
</feature>
<comment type="similarity">
    <text evidence="8 9">Belongs to the glutamine synthetase family.</text>
</comment>
<dbReference type="PANTHER" id="PTHR43785:SF12">
    <property type="entry name" value="TYPE-1 GLUTAMINE SYNTHETASE 2"/>
    <property type="match status" value="1"/>
</dbReference>
<dbReference type="InterPro" id="IPR036651">
    <property type="entry name" value="Gln_synt_N_sf"/>
</dbReference>
<keyword evidence="5" id="KW-0067">ATP-binding</keyword>
<organism evidence="11 12">
    <name type="scientific">Paenochrobactrum glaciei</name>
    <dbReference type="NCBI Taxonomy" id="486407"/>
    <lineage>
        <taxon>Bacteria</taxon>
        <taxon>Pseudomonadati</taxon>
        <taxon>Pseudomonadota</taxon>
        <taxon>Alphaproteobacteria</taxon>
        <taxon>Hyphomicrobiales</taxon>
        <taxon>Brucellaceae</taxon>
        <taxon>Paenochrobactrum</taxon>
    </lineage>
</organism>
<dbReference type="PANTHER" id="PTHR43785">
    <property type="entry name" value="GAMMA-GLUTAMYLPUTRESCINE SYNTHETASE"/>
    <property type="match status" value="1"/>
</dbReference>
<dbReference type="Pfam" id="PF16952">
    <property type="entry name" value="Gln-synt_N_2"/>
    <property type="match status" value="1"/>
</dbReference>
<evidence type="ECO:0000256" key="6">
    <source>
        <dbReference type="ARBA" id="ARBA00022842"/>
    </source>
</evidence>